<dbReference type="EMBL" id="PVXP01000006">
    <property type="protein sequence ID" value="PRR86278.1"/>
    <property type="molecule type" value="Genomic_DNA"/>
</dbReference>
<reference evidence="9 10" key="1">
    <citation type="submission" date="2018-03" db="EMBL/GenBank/DDBJ databases">
        <title>Genome sequence of Clostridium luticellarii DSM 29923.</title>
        <authorList>
            <person name="Poehlein A."/>
            <person name="Daniel R."/>
        </authorList>
    </citation>
    <scope>NUCLEOTIDE SEQUENCE [LARGE SCALE GENOMIC DNA]</scope>
    <source>
        <strain evidence="9 10">DSM 29923</strain>
    </source>
</reference>
<accession>A0A2T0BQX6</accession>
<dbReference type="InterPro" id="IPR005835">
    <property type="entry name" value="NTP_transferase_dom"/>
</dbReference>
<dbReference type="NCBIfam" id="TIGR01099">
    <property type="entry name" value="galU"/>
    <property type="match status" value="1"/>
</dbReference>
<evidence type="ECO:0000256" key="3">
    <source>
        <dbReference type="ARBA" id="ARBA00012415"/>
    </source>
</evidence>
<dbReference type="SUPFAM" id="SSF53448">
    <property type="entry name" value="Nucleotide-diphospho-sugar transferases"/>
    <property type="match status" value="1"/>
</dbReference>
<dbReference type="Pfam" id="PF00483">
    <property type="entry name" value="NTP_transferase"/>
    <property type="match status" value="1"/>
</dbReference>
<dbReference type="AlphaFoldDB" id="A0A2T0BQX6"/>
<dbReference type="PANTHER" id="PTHR43197">
    <property type="entry name" value="UTP--GLUCOSE-1-PHOSPHATE URIDYLYLTRANSFERASE"/>
    <property type="match status" value="1"/>
</dbReference>
<evidence type="ECO:0000256" key="6">
    <source>
        <dbReference type="ARBA" id="ARBA00048128"/>
    </source>
</evidence>
<dbReference type="EC" id="2.7.7.9" evidence="3 7"/>
<dbReference type="GO" id="GO:0003983">
    <property type="term" value="F:UTP:glucose-1-phosphate uridylyltransferase activity"/>
    <property type="evidence" value="ECO:0007669"/>
    <property type="project" value="UniProtKB-EC"/>
</dbReference>
<organism evidence="9 10">
    <name type="scientific">Clostridium luticellarii</name>
    <dbReference type="NCBI Taxonomy" id="1691940"/>
    <lineage>
        <taxon>Bacteria</taxon>
        <taxon>Bacillati</taxon>
        <taxon>Bacillota</taxon>
        <taxon>Clostridia</taxon>
        <taxon>Eubacteriales</taxon>
        <taxon>Clostridiaceae</taxon>
        <taxon>Clostridium</taxon>
    </lineage>
</organism>
<gene>
    <name evidence="9" type="primary">gtaB_2</name>
    <name evidence="9" type="ORF">CLLU_07590</name>
</gene>
<comment type="similarity">
    <text evidence="2 7">Belongs to the UDPGP type 2 family.</text>
</comment>
<dbReference type="Gene3D" id="3.90.550.10">
    <property type="entry name" value="Spore Coat Polysaccharide Biosynthesis Protein SpsA, Chain A"/>
    <property type="match status" value="1"/>
</dbReference>
<evidence type="ECO:0000256" key="4">
    <source>
        <dbReference type="ARBA" id="ARBA00022679"/>
    </source>
</evidence>
<dbReference type="GO" id="GO:0006011">
    <property type="term" value="P:UDP-alpha-D-glucose metabolic process"/>
    <property type="evidence" value="ECO:0007669"/>
    <property type="project" value="InterPro"/>
</dbReference>
<evidence type="ECO:0000313" key="9">
    <source>
        <dbReference type="EMBL" id="PRR86278.1"/>
    </source>
</evidence>
<dbReference type="CDD" id="cd02541">
    <property type="entry name" value="UGPase_prokaryotic"/>
    <property type="match status" value="1"/>
</dbReference>
<name>A0A2T0BQX6_9CLOT</name>
<comment type="catalytic activity">
    <reaction evidence="6 7">
        <text>alpha-D-glucose 1-phosphate + UTP + H(+) = UDP-alpha-D-glucose + diphosphate</text>
        <dbReference type="Rhea" id="RHEA:19889"/>
        <dbReference type="ChEBI" id="CHEBI:15378"/>
        <dbReference type="ChEBI" id="CHEBI:33019"/>
        <dbReference type="ChEBI" id="CHEBI:46398"/>
        <dbReference type="ChEBI" id="CHEBI:58601"/>
        <dbReference type="ChEBI" id="CHEBI:58885"/>
        <dbReference type="EC" id="2.7.7.9"/>
    </reaction>
</comment>
<evidence type="ECO:0000256" key="5">
    <source>
        <dbReference type="ARBA" id="ARBA00022695"/>
    </source>
</evidence>
<sequence>MNFISELWKGCCKMNVKKAIIPAAGLGTRFLPATKAQPKEMLPIVDKPTIQYIIEEAVASGIEEILIITGRNKRAIEDHFDKSVELEKELNSKGKDDLLKMVQDISNMADIYYIRQKEPRGLGHAISCAKTFVGNQPFAVMLGDDVVDSKVPCLKQLIDCYDEYKTSIIGVQEVDKNEVYKYGIVKGMYIENRVYKVKDLIEKPKVKEAPSNIAILGRYIITPSIFEILDNTTPGKGGEIQLTDALRTLAKNEAMYAYTFEGRRYDVGDKLGFLQATVEYALKREELKMPFMKYLLDLKEQELFKNVHDKLVEKK</sequence>
<evidence type="ECO:0000259" key="8">
    <source>
        <dbReference type="Pfam" id="PF00483"/>
    </source>
</evidence>
<dbReference type="InterPro" id="IPR005771">
    <property type="entry name" value="GalU_uridylyltTrfase_bac/arc"/>
</dbReference>
<evidence type="ECO:0000256" key="1">
    <source>
        <dbReference type="ARBA" id="ARBA00005164"/>
    </source>
</evidence>
<comment type="pathway">
    <text evidence="1">Glycolipid metabolism; diglucosyl-diacylglycerol biosynthesis.</text>
</comment>
<evidence type="ECO:0000256" key="7">
    <source>
        <dbReference type="RuleBase" id="RU361259"/>
    </source>
</evidence>
<dbReference type="PANTHER" id="PTHR43197:SF1">
    <property type="entry name" value="UTP--GLUCOSE-1-PHOSPHATE URIDYLYLTRANSFERASE"/>
    <property type="match status" value="1"/>
</dbReference>
<feature type="domain" description="Nucleotidyl transferase" evidence="8">
    <location>
        <begin position="18"/>
        <end position="280"/>
    </location>
</feature>
<evidence type="ECO:0000313" key="10">
    <source>
        <dbReference type="Proteomes" id="UP000237798"/>
    </source>
</evidence>
<dbReference type="InterPro" id="IPR029044">
    <property type="entry name" value="Nucleotide-diphossugar_trans"/>
</dbReference>
<keyword evidence="5 7" id="KW-0548">Nucleotidyltransferase</keyword>
<dbReference type="Proteomes" id="UP000237798">
    <property type="component" value="Unassembled WGS sequence"/>
</dbReference>
<comment type="caution">
    <text evidence="9">The sequence shown here is derived from an EMBL/GenBank/DDBJ whole genome shotgun (WGS) entry which is preliminary data.</text>
</comment>
<evidence type="ECO:0000256" key="2">
    <source>
        <dbReference type="ARBA" id="ARBA00006890"/>
    </source>
</evidence>
<keyword evidence="4 7" id="KW-0808">Transferase</keyword>
<proteinExistence type="inferred from homology"/>
<protein>
    <recommendedName>
        <fullName evidence="3 7">UTP--glucose-1-phosphate uridylyltransferase</fullName>
        <ecNumber evidence="3 7">2.7.7.9</ecNumber>
    </recommendedName>
    <alternativeName>
        <fullName evidence="7">UDP-glucose pyrophosphorylase</fullName>
    </alternativeName>
</protein>
<keyword evidence="10" id="KW-1185">Reference proteome</keyword>
<dbReference type="FunFam" id="3.90.550.10:FF:000045">
    <property type="entry name" value="UTP--glucose-1-phosphate uridylyltransferase"/>
    <property type="match status" value="1"/>
</dbReference>